<dbReference type="InterPro" id="IPR005181">
    <property type="entry name" value="SASA"/>
</dbReference>
<dbReference type="PANTHER" id="PTHR22901">
    <property type="entry name" value="SIALATE O-ACETYLESTERASE"/>
    <property type="match status" value="1"/>
</dbReference>
<keyword evidence="1" id="KW-0378">Hydrolase</keyword>
<dbReference type="EMBL" id="CP054139">
    <property type="protein sequence ID" value="QKJ32555.1"/>
    <property type="molecule type" value="Genomic_DNA"/>
</dbReference>
<feature type="chain" id="PRO_5028827919" description="Sialate O-acetylesterase domain-containing protein" evidence="2">
    <location>
        <begin position="25"/>
        <end position="459"/>
    </location>
</feature>
<evidence type="ECO:0000256" key="2">
    <source>
        <dbReference type="SAM" id="SignalP"/>
    </source>
</evidence>
<dbReference type="Gene3D" id="3.40.50.1110">
    <property type="entry name" value="SGNH hydrolase"/>
    <property type="match status" value="1"/>
</dbReference>
<dbReference type="RefSeq" id="WP_173417204.1">
    <property type="nucleotide sequence ID" value="NZ_CP054139.1"/>
</dbReference>
<dbReference type="Pfam" id="PF03629">
    <property type="entry name" value="SASA"/>
    <property type="match status" value="1"/>
</dbReference>
<evidence type="ECO:0000256" key="1">
    <source>
        <dbReference type="ARBA" id="ARBA00022801"/>
    </source>
</evidence>
<keyword evidence="2" id="KW-0732">Signal</keyword>
<dbReference type="Gene3D" id="2.60.40.10">
    <property type="entry name" value="Immunoglobulins"/>
    <property type="match status" value="1"/>
</dbReference>
<dbReference type="KEGG" id="mmab:HQ865_23255"/>
<reference evidence="4 5" key="1">
    <citation type="submission" date="2020-05" db="EMBL/GenBank/DDBJ databases">
        <title>Mucilaginibacter mali sp. nov.</title>
        <authorList>
            <person name="Kim H.S."/>
            <person name="Lee K.C."/>
            <person name="Suh M.K."/>
            <person name="Kim J.-S."/>
            <person name="Han K.-I."/>
            <person name="Eom M.K."/>
            <person name="Shin Y.K."/>
            <person name="Lee J.-S."/>
        </authorList>
    </citation>
    <scope>NUCLEOTIDE SEQUENCE [LARGE SCALE GENOMIC DNA]</scope>
    <source>
        <strain evidence="4 5">G2-14</strain>
    </source>
</reference>
<dbReference type="InterPro" id="IPR036514">
    <property type="entry name" value="SGNH_hydro_sf"/>
</dbReference>
<evidence type="ECO:0000313" key="5">
    <source>
        <dbReference type="Proteomes" id="UP000505355"/>
    </source>
</evidence>
<name>A0A7D4TXT4_9SPHI</name>
<dbReference type="InterPro" id="IPR013783">
    <property type="entry name" value="Ig-like_fold"/>
</dbReference>
<feature type="signal peptide" evidence="2">
    <location>
        <begin position="1"/>
        <end position="24"/>
    </location>
</feature>
<sequence length="459" mass="49943">MKTIPIARGVAIVFLLLGFSVAQAAIIIAPPFSDHMVLQRKMPCPVWGTAGAGEQVTITFNGQTKTTKAGTDGKWRIVLSPMKAAGPLEMTIAGSNTITLTDVYVGEVWQCAGQSNMDLTLNNTSQFKDRFADTIKNANLPLMRYMNMRPPRNSTANWQVISPATAGGCSATGFFFGKEILKSVDCAVGLMVTAVGGTLIETWFDQETVAADPGMRTTKNIAAGSNFNKYVAPVVGYGIKGTVWIQGEQNTYDTVMTPRYGVQFKMLINGWRKAWGQGDFPFYYGQLSSERPNKPIPLDTAAFIPMVREGQRQALSLPNMAMTVNFDLRSGGWHYPQKPEAGYRLSLPAKALLYGQKGLEYSGPMFKSAAIKGNKMILKFDHIGSGLLAKDGPLKGFVIAGADNKWVLADAVINGKQVEVSSAEISNPTQVRYAWADRPTGNLYNQEGLPASPFRTDDH</sequence>
<dbReference type="InterPro" id="IPR039329">
    <property type="entry name" value="SIAE"/>
</dbReference>
<proteinExistence type="predicted"/>
<dbReference type="PANTHER" id="PTHR22901:SF0">
    <property type="entry name" value="SIALATE O-ACETYLESTERASE"/>
    <property type="match status" value="1"/>
</dbReference>
<gene>
    <name evidence="4" type="ORF">HQ865_23255</name>
</gene>
<accession>A0A7D4TXT4</accession>
<organism evidence="4 5">
    <name type="scientific">Mucilaginibacter mali</name>
    <dbReference type="NCBI Taxonomy" id="2740462"/>
    <lineage>
        <taxon>Bacteria</taxon>
        <taxon>Pseudomonadati</taxon>
        <taxon>Bacteroidota</taxon>
        <taxon>Sphingobacteriia</taxon>
        <taxon>Sphingobacteriales</taxon>
        <taxon>Sphingobacteriaceae</taxon>
        <taxon>Mucilaginibacter</taxon>
    </lineage>
</organism>
<dbReference type="GO" id="GO:0005975">
    <property type="term" value="P:carbohydrate metabolic process"/>
    <property type="evidence" value="ECO:0007669"/>
    <property type="project" value="TreeGrafter"/>
</dbReference>
<dbReference type="GO" id="GO:0001681">
    <property type="term" value="F:sialate O-acetylesterase activity"/>
    <property type="evidence" value="ECO:0007669"/>
    <property type="project" value="InterPro"/>
</dbReference>
<feature type="domain" description="Sialate O-acetylesterase" evidence="3">
    <location>
        <begin position="107"/>
        <end position="329"/>
    </location>
</feature>
<protein>
    <recommendedName>
        <fullName evidence="3">Sialate O-acetylesterase domain-containing protein</fullName>
    </recommendedName>
</protein>
<dbReference type="AlphaFoldDB" id="A0A7D4TXT4"/>
<dbReference type="SUPFAM" id="SSF52266">
    <property type="entry name" value="SGNH hydrolase"/>
    <property type="match status" value="1"/>
</dbReference>
<dbReference type="Proteomes" id="UP000505355">
    <property type="component" value="Chromosome"/>
</dbReference>
<evidence type="ECO:0000313" key="4">
    <source>
        <dbReference type="EMBL" id="QKJ32555.1"/>
    </source>
</evidence>
<evidence type="ECO:0000259" key="3">
    <source>
        <dbReference type="Pfam" id="PF03629"/>
    </source>
</evidence>
<keyword evidence="5" id="KW-1185">Reference proteome</keyword>